<evidence type="ECO:0000313" key="8">
    <source>
        <dbReference type="Proteomes" id="UP000316714"/>
    </source>
</evidence>
<organism evidence="7 8">
    <name type="scientific">Posidoniimonas corsicana</name>
    <dbReference type="NCBI Taxonomy" id="1938618"/>
    <lineage>
        <taxon>Bacteria</taxon>
        <taxon>Pseudomonadati</taxon>
        <taxon>Planctomycetota</taxon>
        <taxon>Planctomycetia</taxon>
        <taxon>Pirellulales</taxon>
        <taxon>Lacipirellulaceae</taxon>
        <taxon>Posidoniimonas</taxon>
    </lineage>
</organism>
<accession>A0A5C5UW67</accession>
<feature type="transmembrane region" description="Helical" evidence="6">
    <location>
        <begin position="120"/>
        <end position="140"/>
    </location>
</feature>
<comment type="subcellular location">
    <subcellularLocation>
        <location evidence="1">Membrane</location>
        <topology evidence="1">Multi-pass membrane protein</topology>
    </subcellularLocation>
</comment>
<evidence type="ECO:0000256" key="2">
    <source>
        <dbReference type="ARBA" id="ARBA00007511"/>
    </source>
</evidence>
<dbReference type="PANTHER" id="PTHR30238:SF4">
    <property type="entry name" value="SLL1022 PROTEIN"/>
    <property type="match status" value="1"/>
</dbReference>
<feature type="transmembrane region" description="Helical" evidence="6">
    <location>
        <begin position="204"/>
        <end position="224"/>
    </location>
</feature>
<reference evidence="7 8" key="1">
    <citation type="submission" date="2019-02" db="EMBL/GenBank/DDBJ databases">
        <title>Deep-cultivation of Planctomycetes and their phenomic and genomic characterization uncovers novel biology.</title>
        <authorList>
            <person name="Wiegand S."/>
            <person name="Jogler M."/>
            <person name="Boedeker C."/>
            <person name="Pinto D."/>
            <person name="Vollmers J."/>
            <person name="Rivas-Marin E."/>
            <person name="Kohn T."/>
            <person name="Peeters S.H."/>
            <person name="Heuer A."/>
            <person name="Rast P."/>
            <person name="Oberbeckmann S."/>
            <person name="Bunk B."/>
            <person name="Jeske O."/>
            <person name="Meyerdierks A."/>
            <person name="Storesund J.E."/>
            <person name="Kallscheuer N."/>
            <person name="Luecker S."/>
            <person name="Lage O.M."/>
            <person name="Pohl T."/>
            <person name="Merkel B.J."/>
            <person name="Hornburger P."/>
            <person name="Mueller R.-W."/>
            <person name="Bruemmer F."/>
            <person name="Labrenz M."/>
            <person name="Spormann A.M."/>
            <person name="Op Den Camp H."/>
            <person name="Overmann J."/>
            <person name="Amann R."/>
            <person name="Jetten M.S.M."/>
            <person name="Mascher T."/>
            <person name="Medema M.H."/>
            <person name="Devos D.P."/>
            <person name="Kaster A.-K."/>
            <person name="Ovreas L."/>
            <person name="Rohde M."/>
            <person name="Galperin M.Y."/>
            <person name="Jogler C."/>
        </authorList>
    </citation>
    <scope>NUCLEOTIDE SEQUENCE [LARGE SCALE GENOMIC DNA]</scope>
    <source>
        <strain evidence="7 8">KOR34</strain>
    </source>
</reference>
<dbReference type="OrthoDB" id="9806211at2"/>
<feature type="transmembrane region" description="Helical" evidence="6">
    <location>
        <begin position="179"/>
        <end position="198"/>
    </location>
</feature>
<dbReference type="Proteomes" id="UP000316714">
    <property type="component" value="Unassembled WGS sequence"/>
</dbReference>
<evidence type="ECO:0000256" key="5">
    <source>
        <dbReference type="ARBA" id="ARBA00023136"/>
    </source>
</evidence>
<dbReference type="Pfam" id="PF03741">
    <property type="entry name" value="TerC"/>
    <property type="match status" value="1"/>
</dbReference>
<feature type="transmembrane region" description="Helical" evidence="6">
    <location>
        <begin position="146"/>
        <end position="167"/>
    </location>
</feature>
<protein>
    <submittedName>
        <fullName evidence="7">Integral membrane protein TerC family protein</fullName>
    </submittedName>
</protein>
<name>A0A5C5UW67_9BACT</name>
<dbReference type="EMBL" id="SIHJ01000007">
    <property type="protein sequence ID" value="TWT29605.1"/>
    <property type="molecule type" value="Genomic_DNA"/>
</dbReference>
<evidence type="ECO:0000256" key="6">
    <source>
        <dbReference type="SAM" id="Phobius"/>
    </source>
</evidence>
<evidence type="ECO:0000256" key="4">
    <source>
        <dbReference type="ARBA" id="ARBA00022989"/>
    </source>
</evidence>
<feature type="transmembrane region" description="Helical" evidence="6">
    <location>
        <begin position="6"/>
        <end position="31"/>
    </location>
</feature>
<feature type="transmembrane region" description="Helical" evidence="6">
    <location>
        <begin position="43"/>
        <end position="64"/>
    </location>
</feature>
<keyword evidence="5 6" id="KW-0472">Membrane</keyword>
<comment type="caution">
    <text evidence="7">The sequence shown here is derived from an EMBL/GenBank/DDBJ whole genome shotgun (WGS) entry which is preliminary data.</text>
</comment>
<keyword evidence="4 6" id="KW-1133">Transmembrane helix</keyword>
<evidence type="ECO:0000256" key="3">
    <source>
        <dbReference type="ARBA" id="ARBA00022692"/>
    </source>
</evidence>
<dbReference type="AlphaFoldDB" id="A0A5C5UW67"/>
<evidence type="ECO:0000313" key="7">
    <source>
        <dbReference type="EMBL" id="TWT29605.1"/>
    </source>
</evidence>
<keyword evidence="8" id="KW-1185">Reference proteome</keyword>
<gene>
    <name evidence="7" type="ORF">KOR34_51590</name>
</gene>
<dbReference type="InterPro" id="IPR005496">
    <property type="entry name" value="Integral_membrane_TerC"/>
</dbReference>
<sequence length="238" mass="26120">MPDFIATLLLLIALELVLGVDNIVVISIIVSKLPAEARRRARIIGLGLALVARLIMVAGFSWVLSLTDPVLLRMSVRDLILLGGGAFLMWKAVREIHFTVELIEEEPVERASPRKEMASAIAMIIVLDMVFALDSVITAVGLTDHLLTIALAVILSFVVLLFAAGPVGEFVIQNPTFKILALSFLITIGIVLMLEAFHHEVPKAYIYLPMGFATFVQLLQWRLLKNKARQRGDEAGGI</sequence>
<dbReference type="PANTHER" id="PTHR30238">
    <property type="entry name" value="MEMBRANE BOUND PREDICTED REDOX MODULATOR"/>
    <property type="match status" value="1"/>
</dbReference>
<dbReference type="RefSeq" id="WP_146568960.1">
    <property type="nucleotide sequence ID" value="NZ_SIHJ01000007.1"/>
</dbReference>
<keyword evidence="3 6" id="KW-0812">Transmembrane</keyword>
<dbReference type="GO" id="GO:0016020">
    <property type="term" value="C:membrane"/>
    <property type="evidence" value="ECO:0007669"/>
    <property type="project" value="UniProtKB-SubCell"/>
</dbReference>
<proteinExistence type="inferred from homology"/>
<evidence type="ECO:0000256" key="1">
    <source>
        <dbReference type="ARBA" id="ARBA00004141"/>
    </source>
</evidence>
<comment type="similarity">
    <text evidence="2">Belongs to the TerC family.</text>
</comment>